<dbReference type="EMBL" id="BAAABL010000037">
    <property type="protein sequence ID" value="GAA0296816.1"/>
    <property type="molecule type" value="Genomic_DNA"/>
</dbReference>
<name>A0AAV3S6L5_9EURY</name>
<dbReference type="RefSeq" id="WP_211313369.1">
    <property type="nucleotide sequence ID" value="NZ_BAAABL010000037.1"/>
</dbReference>
<gene>
    <name evidence="1" type="ORF">GCM10009066_09020</name>
</gene>
<organism evidence="1 2">
    <name type="scientific">Halarchaeum salinum</name>
    <dbReference type="NCBI Taxonomy" id="489912"/>
    <lineage>
        <taxon>Archaea</taxon>
        <taxon>Methanobacteriati</taxon>
        <taxon>Methanobacteriota</taxon>
        <taxon>Stenosarchaea group</taxon>
        <taxon>Halobacteria</taxon>
        <taxon>Halobacteriales</taxon>
        <taxon>Halobacteriaceae</taxon>
    </lineage>
</organism>
<dbReference type="Proteomes" id="UP001500837">
    <property type="component" value="Unassembled WGS sequence"/>
</dbReference>
<sequence>MSVMSEEAAAVYEQGVNADRSAEEAWERIQARNAETEWDVVGMLGRRLSADDDGELEETA</sequence>
<dbReference type="AlphaFoldDB" id="A0AAV3S6L5"/>
<protein>
    <submittedName>
        <fullName evidence="1">Uncharacterized protein</fullName>
    </submittedName>
</protein>
<proteinExistence type="predicted"/>
<evidence type="ECO:0000313" key="2">
    <source>
        <dbReference type="Proteomes" id="UP001500837"/>
    </source>
</evidence>
<keyword evidence="2" id="KW-1185">Reference proteome</keyword>
<reference evidence="1 2" key="1">
    <citation type="journal article" date="2019" name="Int. J. Syst. Evol. Microbiol.">
        <title>The Global Catalogue of Microorganisms (GCM) 10K type strain sequencing project: providing services to taxonomists for standard genome sequencing and annotation.</title>
        <authorList>
            <consortium name="The Broad Institute Genomics Platform"/>
            <consortium name="The Broad Institute Genome Sequencing Center for Infectious Disease"/>
            <person name="Wu L."/>
            <person name="Ma J."/>
        </authorList>
    </citation>
    <scope>NUCLEOTIDE SEQUENCE [LARGE SCALE GENOMIC DNA]</scope>
    <source>
        <strain evidence="1 2">JCM 16330</strain>
    </source>
</reference>
<accession>A0AAV3S6L5</accession>
<evidence type="ECO:0000313" key="1">
    <source>
        <dbReference type="EMBL" id="GAA0296816.1"/>
    </source>
</evidence>
<comment type="caution">
    <text evidence="1">The sequence shown here is derived from an EMBL/GenBank/DDBJ whole genome shotgun (WGS) entry which is preliminary data.</text>
</comment>